<dbReference type="InterPro" id="IPR035985">
    <property type="entry name" value="Ubiquitin-activating_enz"/>
</dbReference>
<dbReference type="SUPFAM" id="SSF69572">
    <property type="entry name" value="Activating enzymes of the ubiquitin-like proteins"/>
    <property type="match status" value="1"/>
</dbReference>
<reference evidence="3 4" key="1">
    <citation type="submission" date="2020-08" db="EMBL/GenBank/DDBJ databases">
        <title>Genome public.</title>
        <authorList>
            <person name="Liu C."/>
            <person name="Sun Q."/>
        </authorList>
    </citation>
    <scope>NUCLEOTIDE SEQUENCE [LARGE SCALE GENOMIC DNA]</scope>
    <source>
        <strain evidence="3 4">NSJ-35</strain>
    </source>
</reference>
<sequence length="270" mass="29718">MKLWINGKEADVPWRNLYDAVRSPQDGGYTDQVVILNGYQTRENLPLSENDEIIVIRKGEMPGKDELEQMLRARHTPGVYEKIRHARVAIAGLGGLGSNIAVSLARMGVGHLHLIDFDEVEPSNLNRQQYRLCHLGLPKTEALQKEIAEINPFVCVRTDCVRLTEENAASILQDDMVICEAFDCPEAKAMLVNTVLAECPGKVVVAASGMAGYGSGNTIHTRKVMKNLYLCGDEETPAQPGRGLMAPRVMICAGHQANMVLRVLLGELDE</sequence>
<gene>
    <name evidence="3" type="primary">thiF</name>
    <name evidence="3" type="ORF">H8S18_05645</name>
</gene>
<dbReference type="InterPro" id="IPR012729">
    <property type="entry name" value="ThiF_fam2"/>
</dbReference>
<dbReference type="InterPro" id="IPR032726">
    <property type="entry name" value="ThiS-like_dom"/>
</dbReference>
<evidence type="ECO:0000259" key="2">
    <source>
        <dbReference type="Pfam" id="PF14453"/>
    </source>
</evidence>
<keyword evidence="4" id="KW-1185">Reference proteome</keyword>
<dbReference type="PANTHER" id="PTHR43267:SF3">
    <property type="entry name" value="THIF PROTEIN"/>
    <property type="match status" value="1"/>
</dbReference>
<dbReference type="NCBIfam" id="NF006395">
    <property type="entry name" value="PRK08644.1"/>
    <property type="match status" value="1"/>
</dbReference>
<evidence type="ECO:0000259" key="1">
    <source>
        <dbReference type="Pfam" id="PF00899"/>
    </source>
</evidence>
<dbReference type="RefSeq" id="WP_186857325.1">
    <property type="nucleotide sequence ID" value="NZ_JACOON010000002.1"/>
</dbReference>
<name>A0ABR7EDF8_9FIRM</name>
<evidence type="ECO:0000313" key="3">
    <source>
        <dbReference type="EMBL" id="MBC5647812.1"/>
    </source>
</evidence>
<dbReference type="EMBL" id="JACOON010000002">
    <property type="protein sequence ID" value="MBC5647812.1"/>
    <property type="molecule type" value="Genomic_DNA"/>
</dbReference>
<keyword evidence="3" id="KW-0548">Nucleotidyltransferase</keyword>
<organism evidence="3 4">
    <name type="scientific">Christensenella tenuis</name>
    <dbReference type="NCBI Taxonomy" id="2763033"/>
    <lineage>
        <taxon>Bacteria</taxon>
        <taxon>Bacillati</taxon>
        <taxon>Bacillota</taxon>
        <taxon>Clostridia</taxon>
        <taxon>Christensenellales</taxon>
        <taxon>Christensenellaceae</taxon>
        <taxon>Christensenella</taxon>
    </lineage>
</organism>
<dbReference type="PANTHER" id="PTHR43267">
    <property type="entry name" value="TRNA THREONYLCARBAMOYLADENOSINE DEHYDRATASE"/>
    <property type="match status" value="1"/>
</dbReference>
<dbReference type="Pfam" id="PF00899">
    <property type="entry name" value="ThiF"/>
    <property type="match status" value="1"/>
</dbReference>
<evidence type="ECO:0000313" key="4">
    <source>
        <dbReference type="Proteomes" id="UP000606889"/>
    </source>
</evidence>
<accession>A0ABR7EDF8</accession>
<dbReference type="InterPro" id="IPR000594">
    <property type="entry name" value="ThiF_NAD_FAD-bd"/>
</dbReference>
<keyword evidence="3" id="KW-0808">Transferase</keyword>
<comment type="caution">
    <text evidence="3">The sequence shown here is derived from an EMBL/GenBank/DDBJ whole genome shotgun (WGS) entry which is preliminary data.</text>
</comment>
<feature type="domain" description="ThiS-like ubiquitin" evidence="2">
    <location>
        <begin position="1"/>
        <end position="59"/>
    </location>
</feature>
<proteinExistence type="predicted"/>
<dbReference type="CDD" id="cd01487">
    <property type="entry name" value="E1_ThiF_like"/>
    <property type="match status" value="1"/>
</dbReference>
<protein>
    <submittedName>
        <fullName evidence="3">Sulfur carrier protein ThiS adenylyltransferase ThiF</fullName>
    </submittedName>
</protein>
<dbReference type="Proteomes" id="UP000606889">
    <property type="component" value="Unassembled WGS sequence"/>
</dbReference>
<feature type="domain" description="THIF-type NAD/FAD binding fold" evidence="1">
    <location>
        <begin position="78"/>
        <end position="267"/>
    </location>
</feature>
<dbReference type="Pfam" id="PF14453">
    <property type="entry name" value="ThiS-like"/>
    <property type="match status" value="1"/>
</dbReference>
<dbReference type="InterPro" id="IPR045886">
    <property type="entry name" value="ThiF/MoeB/HesA"/>
</dbReference>
<dbReference type="Gene3D" id="3.40.50.720">
    <property type="entry name" value="NAD(P)-binding Rossmann-like Domain"/>
    <property type="match status" value="1"/>
</dbReference>
<dbReference type="GO" id="GO:0016779">
    <property type="term" value="F:nucleotidyltransferase activity"/>
    <property type="evidence" value="ECO:0007669"/>
    <property type="project" value="UniProtKB-KW"/>
</dbReference>
<dbReference type="NCBIfam" id="TIGR02354">
    <property type="entry name" value="thiF_fam2"/>
    <property type="match status" value="1"/>
</dbReference>